<accession>A0A2H3CTL1</accession>
<keyword evidence="2" id="KW-1185">Reference proteome</keyword>
<sequence length="68" mass="7709">VVLQLGTVSSCAKINFSTTTKVKTMGFTSMEYFNVVNIDKYDAIIGTLFMHRNWVVLNFEKKQVVMNG</sequence>
<dbReference type="InParanoid" id="A0A2H3CTL1"/>
<evidence type="ECO:0000313" key="1">
    <source>
        <dbReference type="EMBL" id="PBK86365.1"/>
    </source>
</evidence>
<dbReference type="Proteomes" id="UP000217790">
    <property type="component" value="Unassembled WGS sequence"/>
</dbReference>
<dbReference type="AlphaFoldDB" id="A0A2H3CTL1"/>
<dbReference type="STRING" id="47427.A0A2H3CTL1"/>
<organism evidence="1 2">
    <name type="scientific">Armillaria gallica</name>
    <name type="common">Bulbous honey fungus</name>
    <name type="synonym">Armillaria bulbosa</name>
    <dbReference type="NCBI Taxonomy" id="47427"/>
    <lineage>
        <taxon>Eukaryota</taxon>
        <taxon>Fungi</taxon>
        <taxon>Dikarya</taxon>
        <taxon>Basidiomycota</taxon>
        <taxon>Agaricomycotina</taxon>
        <taxon>Agaricomycetes</taxon>
        <taxon>Agaricomycetidae</taxon>
        <taxon>Agaricales</taxon>
        <taxon>Marasmiineae</taxon>
        <taxon>Physalacriaceae</taxon>
        <taxon>Armillaria</taxon>
    </lineage>
</organism>
<gene>
    <name evidence="1" type="ORF">ARMGADRAFT_859250</name>
</gene>
<dbReference type="EMBL" id="KZ293684">
    <property type="protein sequence ID" value="PBK86365.1"/>
    <property type="molecule type" value="Genomic_DNA"/>
</dbReference>
<protein>
    <submittedName>
        <fullName evidence="1">Uncharacterized protein</fullName>
    </submittedName>
</protein>
<feature type="non-terminal residue" evidence="1">
    <location>
        <position position="68"/>
    </location>
</feature>
<feature type="non-terminal residue" evidence="1">
    <location>
        <position position="1"/>
    </location>
</feature>
<proteinExistence type="predicted"/>
<name>A0A2H3CTL1_ARMGA</name>
<evidence type="ECO:0000313" key="2">
    <source>
        <dbReference type="Proteomes" id="UP000217790"/>
    </source>
</evidence>
<dbReference type="OrthoDB" id="2799149at2759"/>
<reference evidence="2" key="1">
    <citation type="journal article" date="2017" name="Nat. Ecol. Evol.">
        <title>Genome expansion and lineage-specific genetic innovations in the forest pathogenic fungi Armillaria.</title>
        <authorList>
            <person name="Sipos G."/>
            <person name="Prasanna A.N."/>
            <person name="Walter M.C."/>
            <person name="O'Connor E."/>
            <person name="Balint B."/>
            <person name="Krizsan K."/>
            <person name="Kiss B."/>
            <person name="Hess J."/>
            <person name="Varga T."/>
            <person name="Slot J."/>
            <person name="Riley R."/>
            <person name="Boka B."/>
            <person name="Rigling D."/>
            <person name="Barry K."/>
            <person name="Lee J."/>
            <person name="Mihaltcheva S."/>
            <person name="LaButti K."/>
            <person name="Lipzen A."/>
            <person name="Waldron R."/>
            <person name="Moloney N.M."/>
            <person name="Sperisen C."/>
            <person name="Kredics L."/>
            <person name="Vagvoelgyi C."/>
            <person name="Patrignani A."/>
            <person name="Fitzpatrick D."/>
            <person name="Nagy I."/>
            <person name="Doyle S."/>
            <person name="Anderson J.B."/>
            <person name="Grigoriev I.V."/>
            <person name="Gueldener U."/>
            <person name="Muensterkoetter M."/>
            <person name="Nagy L.G."/>
        </authorList>
    </citation>
    <scope>NUCLEOTIDE SEQUENCE [LARGE SCALE GENOMIC DNA]</scope>
    <source>
        <strain evidence="2">Ar21-2</strain>
    </source>
</reference>